<feature type="region of interest" description="Disordered" evidence="11">
    <location>
        <begin position="374"/>
        <end position="403"/>
    </location>
</feature>
<dbReference type="FunFam" id="1.20.120.350:FF:000009">
    <property type="entry name" value="Voltage-dependent T-type calcium channel subunit alpha"/>
    <property type="match status" value="1"/>
</dbReference>
<evidence type="ECO:0000256" key="3">
    <source>
        <dbReference type="ARBA" id="ARBA00022692"/>
    </source>
</evidence>
<dbReference type="Gene3D" id="1.10.238.10">
    <property type="entry name" value="EF-hand"/>
    <property type="match status" value="1"/>
</dbReference>
<dbReference type="InterPro" id="IPR005821">
    <property type="entry name" value="Ion_trans_dom"/>
</dbReference>
<keyword evidence="5" id="KW-0851">Voltage-gated channel</keyword>
<feature type="compositionally biased region" description="Low complexity" evidence="11">
    <location>
        <begin position="1263"/>
        <end position="1284"/>
    </location>
</feature>
<feature type="transmembrane region" description="Helical" evidence="12">
    <location>
        <begin position="190"/>
        <end position="213"/>
    </location>
</feature>
<evidence type="ECO:0000256" key="5">
    <source>
        <dbReference type="ARBA" id="ARBA00022882"/>
    </source>
</evidence>
<keyword evidence="6 12" id="KW-1133">Transmembrane helix</keyword>
<feature type="region of interest" description="Disordered" evidence="11">
    <location>
        <begin position="2616"/>
        <end position="2650"/>
    </location>
</feature>
<keyword evidence="3 12" id="KW-0812">Transmembrane</keyword>
<evidence type="ECO:0000256" key="4">
    <source>
        <dbReference type="ARBA" id="ARBA00022737"/>
    </source>
</evidence>
<feature type="transmembrane region" description="Helical" evidence="12">
    <location>
        <begin position="2100"/>
        <end position="2122"/>
    </location>
</feature>
<dbReference type="OrthoDB" id="416585at2759"/>
<dbReference type="InterPro" id="IPR043203">
    <property type="entry name" value="VGCC_Ca_Na"/>
</dbReference>
<dbReference type="InterPro" id="IPR027359">
    <property type="entry name" value="Volt_channel_dom_sf"/>
</dbReference>
<feature type="transmembrane region" description="Helical" evidence="12">
    <location>
        <begin position="1530"/>
        <end position="1552"/>
    </location>
</feature>
<keyword evidence="2" id="KW-0813">Transport</keyword>
<feature type="transmembrane region" description="Helical" evidence="12">
    <location>
        <begin position="1764"/>
        <end position="1785"/>
    </location>
</feature>
<feature type="transmembrane region" description="Helical" evidence="12">
    <location>
        <begin position="336"/>
        <end position="361"/>
    </location>
</feature>
<reference evidence="15 16" key="1">
    <citation type="journal article" date="2007" name="Science">
        <title>The Chlamydomonas genome reveals the evolution of key animal and plant functions.</title>
        <authorList>
            <person name="Merchant S.S."/>
            <person name="Prochnik S.E."/>
            <person name="Vallon O."/>
            <person name="Harris E.H."/>
            <person name="Karpowicz S.J."/>
            <person name="Witman G.B."/>
            <person name="Terry A."/>
            <person name="Salamov A."/>
            <person name="Fritz-Laylin L.K."/>
            <person name="Marechal-Drouard L."/>
            <person name="Marshall W.F."/>
            <person name="Qu L.H."/>
            <person name="Nelson D.R."/>
            <person name="Sanderfoot A.A."/>
            <person name="Spalding M.H."/>
            <person name="Kapitonov V.V."/>
            <person name="Ren Q."/>
            <person name="Ferris P."/>
            <person name="Lindquist E."/>
            <person name="Shapiro H."/>
            <person name="Lucas S.M."/>
            <person name="Grimwood J."/>
            <person name="Schmutz J."/>
            <person name="Cardol P."/>
            <person name="Cerutti H."/>
            <person name="Chanfreau G."/>
            <person name="Chen C.L."/>
            <person name="Cognat V."/>
            <person name="Croft M.T."/>
            <person name="Dent R."/>
            <person name="Dutcher S."/>
            <person name="Fernandez E."/>
            <person name="Fukuzawa H."/>
            <person name="Gonzalez-Ballester D."/>
            <person name="Gonzalez-Halphen D."/>
            <person name="Hallmann A."/>
            <person name="Hanikenne M."/>
            <person name="Hippler M."/>
            <person name="Inwood W."/>
            <person name="Jabbari K."/>
            <person name="Kalanon M."/>
            <person name="Kuras R."/>
            <person name="Lefebvre P.A."/>
            <person name="Lemaire S.D."/>
            <person name="Lobanov A.V."/>
            <person name="Lohr M."/>
            <person name="Manuell A."/>
            <person name="Meier I."/>
            <person name="Mets L."/>
            <person name="Mittag M."/>
            <person name="Mittelmeier T."/>
            <person name="Moroney J.V."/>
            <person name="Moseley J."/>
            <person name="Napoli C."/>
            <person name="Nedelcu A.M."/>
            <person name="Niyogi K."/>
            <person name="Novoselov S.V."/>
            <person name="Paulsen I.T."/>
            <person name="Pazour G."/>
            <person name="Purton S."/>
            <person name="Ral J.P."/>
            <person name="Riano-Pachon D.M."/>
            <person name="Riekhof W."/>
            <person name="Rymarquis L."/>
            <person name="Schroda M."/>
            <person name="Stern D."/>
            <person name="Umen J."/>
            <person name="Willows R."/>
            <person name="Wilson N."/>
            <person name="Zimmer S.L."/>
            <person name="Allmer J."/>
            <person name="Balk J."/>
            <person name="Bisova K."/>
            <person name="Chen C.J."/>
            <person name="Elias M."/>
            <person name="Gendler K."/>
            <person name="Hauser C."/>
            <person name="Lamb M.R."/>
            <person name="Ledford H."/>
            <person name="Long J.C."/>
            <person name="Minagawa J."/>
            <person name="Page M.D."/>
            <person name="Pan J."/>
            <person name="Pootakham W."/>
            <person name="Roje S."/>
            <person name="Rose A."/>
            <person name="Stahlberg E."/>
            <person name="Terauchi A.M."/>
            <person name="Yang P."/>
            <person name="Ball S."/>
            <person name="Bowler C."/>
            <person name="Dieckmann C.L."/>
            <person name="Gladyshev V.N."/>
            <person name="Green P."/>
            <person name="Jorgensen R."/>
            <person name="Mayfield S."/>
            <person name="Mueller-Roeber B."/>
            <person name="Rajamani S."/>
            <person name="Sayre R.T."/>
            <person name="Brokstein P."/>
            <person name="Dubchak I."/>
            <person name="Goodstein D."/>
            <person name="Hornick L."/>
            <person name="Huang Y.W."/>
            <person name="Jhaveri J."/>
            <person name="Luo Y."/>
            <person name="Martinez D."/>
            <person name="Ngau W.C."/>
            <person name="Otillar B."/>
            <person name="Poliakov A."/>
            <person name="Porter A."/>
            <person name="Szajkowski L."/>
            <person name="Werner G."/>
            <person name="Zhou K."/>
            <person name="Grigoriev I.V."/>
            <person name="Rokhsar D.S."/>
            <person name="Grossman A.R."/>
        </authorList>
    </citation>
    <scope>NUCLEOTIDE SEQUENCE [LARGE SCALE GENOMIC DNA]</scope>
    <source>
        <strain evidence="16">CC-503</strain>
    </source>
</reference>
<feature type="compositionally biased region" description="Acidic residues" evidence="11">
    <location>
        <begin position="923"/>
        <end position="936"/>
    </location>
</feature>
<dbReference type="InParanoid" id="A0A2K3CTS2"/>
<evidence type="ECO:0000256" key="11">
    <source>
        <dbReference type="SAM" id="MobiDB-lite"/>
    </source>
</evidence>
<feature type="domain" description="Ion transport" evidence="13">
    <location>
        <begin position="1846"/>
        <end position="2130"/>
    </location>
</feature>
<dbReference type="Gramene" id="PNW71694">
    <property type="protein sequence ID" value="PNW71694"/>
    <property type="gene ID" value="CHLRE_16g665100v5"/>
</dbReference>
<dbReference type="KEGG" id="cre:CHLRE_16g665100v5"/>
<evidence type="ECO:0000256" key="10">
    <source>
        <dbReference type="ARBA" id="ARBA00023303"/>
    </source>
</evidence>
<dbReference type="ExpressionAtlas" id="A0A2K3CTS2">
    <property type="expression patterns" value="baseline"/>
</dbReference>
<feature type="domain" description="Voltage-dependent L-type calcium channel IQ-associated" evidence="14">
    <location>
        <begin position="2144"/>
        <end position="2197"/>
    </location>
</feature>
<feature type="domain" description="Ion transport" evidence="13">
    <location>
        <begin position="484"/>
        <end position="801"/>
    </location>
</feature>
<feature type="transmembrane region" description="Helical" evidence="12">
    <location>
        <begin position="1910"/>
        <end position="1930"/>
    </location>
</feature>
<feature type="compositionally biased region" description="Gly residues" evidence="11">
    <location>
        <begin position="2498"/>
        <end position="2511"/>
    </location>
</feature>
<feature type="transmembrane region" description="Helical" evidence="12">
    <location>
        <begin position="307"/>
        <end position="324"/>
    </location>
</feature>
<feature type="transmembrane region" description="Helical" evidence="12">
    <location>
        <begin position="1622"/>
        <end position="1648"/>
    </location>
</feature>
<feature type="transmembrane region" description="Helical" evidence="12">
    <location>
        <begin position="1564"/>
        <end position="1584"/>
    </location>
</feature>
<dbReference type="RefSeq" id="XP_042915694.1">
    <property type="nucleotide sequence ID" value="XM_043071053.1"/>
</dbReference>
<dbReference type="Proteomes" id="UP000006906">
    <property type="component" value="Chromosome 16"/>
</dbReference>
<dbReference type="FunFam" id="1.20.120.350:FF:000068">
    <property type="entry name" value="Sodium channel protein"/>
    <property type="match status" value="2"/>
</dbReference>
<organism evidence="15 16">
    <name type="scientific">Chlamydomonas reinhardtii</name>
    <name type="common">Chlamydomonas smithii</name>
    <dbReference type="NCBI Taxonomy" id="3055"/>
    <lineage>
        <taxon>Eukaryota</taxon>
        <taxon>Viridiplantae</taxon>
        <taxon>Chlorophyta</taxon>
        <taxon>core chlorophytes</taxon>
        <taxon>Chlorophyceae</taxon>
        <taxon>CS clade</taxon>
        <taxon>Chlamydomonadales</taxon>
        <taxon>Chlamydomonadaceae</taxon>
        <taxon>Chlamydomonas</taxon>
    </lineage>
</organism>
<feature type="region of interest" description="Disordered" evidence="11">
    <location>
        <begin position="1065"/>
        <end position="1124"/>
    </location>
</feature>
<feature type="region of interest" description="Disordered" evidence="11">
    <location>
        <begin position="1010"/>
        <end position="1052"/>
    </location>
</feature>
<gene>
    <name evidence="15" type="ORF">CHLRE_16g665100v5</name>
</gene>
<dbReference type="SUPFAM" id="SSF81324">
    <property type="entry name" value="Voltage-gated potassium channels"/>
    <property type="match status" value="4"/>
</dbReference>
<comment type="subcellular location">
    <subcellularLocation>
        <location evidence="1">Membrane</location>
        <topology evidence="1">Multi-pass membrane protein</topology>
    </subcellularLocation>
</comment>
<keyword evidence="9" id="KW-0325">Glycoprotein</keyword>
<feature type="region of interest" description="Disordered" evidence="11">
    <location>
        <begin position="1342"/>
        <end position="1371"/>
    </location>
</feature>
<feature type="transmembrane region" description="Helical" evidence="12">
    <location>
        <begin position="1488"/>
        <end position="1510"/>
    </location>
</feature>
<dbReference type="Gene3D" id="1.10.287.70">
    <property type="match status" value="4"/>
</dbReference>
<feature type="domain" description="Ion transport" evidence="13">
    <location>
        <begin position="1490"/>
        <end position="1799"/>
    </location>
</feature>
<dbReference type="PROSITE" id="PS50096">
    <property type="entry name" value="IQ"/>
    <property type="match status" value="1"/>
</dbReference>
<evidence type="ECO:0000256" key="9">
    <source>
        <dbReference type="ARBA" id="ARBA00023180"/>
    </source>
</evidence>
<evidence type="ECO:0000313" key="15">
    <source>
        <dbReference type="EMBL" id="PNW71694.1"/>
    </source>
</evidence>
<feature type="region of interest" description="Disordered" evidence="11">
    <location>
        <begin position="449"/>
        <end position="470"/>
    </location>
</feature>
<feature type="compositionally biased region" description="Polar residues" evidence="11">
    <location>
        <begin position="2630"/>
        <end position="2643"/>
    </location>
</feature>
<evidence type="ECO:0000256" key="2">
    <source>
        <dbReference type="ARBA" id="ARBA00022448"/>
    </source>
</evidence>
<dbReference type="GO" id="GO:0005248">
    <property type="term" value="F:voltage-gated sodium channel activity"/>
    <property type="evidence" value="ECO:0000318"/>
    <property type="project" value="GO_Central"/>
</dbReference>
<keyword evidence="4" id="KW-0677">Repeat</keyword>
<proteinExistence type="predicted"/>
<feature type="compositionally biased region" description="Pro residues" evidence="11">
    <location>
        <begin position="1024"/>
        <end position="1038"/>
    </location>
</feature>
<keyword evidence="8 12" id="KW-0472">Membrane</keyword>
<feature type="transmembrane region" description="Helical" evidence="12">
    <location>
        <begin position="1963"/>
        <end position="1991"/>
    </location>
</feature>
<feature type="transmembrane region" description="Helical" evidence="12">
    <location>
        <begin position="485"/>
        <end position="506"/>
    </location>
</feature>
<evidence type="ECO:0000256" key="6">
    <source>
        <dbReference type="ARBA" id="ARBA00022989"/>
    </source>
</evidence>
<dbReference type="Gene3D" id="1.20.120.350">
    <property type="entry name" value="Voltage-gated potassium channels. Chain C"/>
    <property type="match status" value="4"/>
</dbReference>
<dbReference type="Pfam" id="PF00520">
    <property type="entry name" value="Ion_trans"/>
    <property type="match status" value="4"/>
</dbReference>
<dbReference type="InterPro" id="IPR031649">
    <property type="entry name" value="GPHH_dom"/>
</dbReference>
<evidence type="ECO:0000256" key="12">
    <source>
        <dbReference type="SAM" id="Phobius"/>
    </source>
</evidence>
<dbReference type="PANTHER" id="PTHR10037:SF62">
    <property type="entry name" value="SODIUM CHANNEL PROTEIN 60E"/>
    <property type="match status" value="1"/>
</dbReference>
<dbReference type="Pfam" id="PF16905">
    <property type="entry name" value="GPHH"/>
    <property type="match status" value="1"/>
</dbReference>
<protein>
    <recommendedName>
        <fullName evidence="17">Voltage-gated Ca2+ channel, alpha subunit</fullName>
    </recommendedName>
</protein>
<feature type="transmembrane region" description="Helical" evidence="12">
    <location>
        <begin position="613"/>
        <end position="634"/>
    </location>
</feature>
<feature type="compositionally biased region" description="Polar residues" evidence="11">
    <location>
        <begin position="1072"/>
        <end position="1082"/>
    </location>
</feature>
<feature type="compositionally biased region" description="Low complexity" evidence="11">
    <location>
        <begin position="944"/>
        <end position="964"/>
    </location>
</feature>
<feature type="transmembrane region" description="Helical" evidence="12">
    <location>
        <begin position="100"/>
        <end position="121"/>
    </location>
</feature>
<feature type="transmembrane region" description="Helical" evidence="12">
    <location>
        <begin position="1851"/>
        <end position="1869"/>
    </location>
</feature>
<evidence type="ECO:0000256" key="7">
    <source>
        <dbReference type="ARBA" id="ARBA00023065"/>
    </source>
</evidence>
<evidence type="ECO:0000259" key="13">
    <source>
        <dbReference type="Pfam" id="PF00520"/>
    </source>
</evidence>
<keyword evidence="10" id="KW-0407">Ion channel</keyword>
<feature type="transmembrane region" description="Helical" evidence="12">
    <location>
        <begin position="133"/>
        <end position="152"/>
    </location>
</feature>
<feature type="compositionally biased region" description="Gly residues" evidence="11">
    <location>
        <begin position="827"/>
        <end position="840"/>
    </location>
</feature>
<feature type="compositionally biased region" description="Acidic residues" evidence="11">
    <location>
        <begin position="1405"/>
        <end position="1424"/>
    </location>
</feature>
<feature type="region of interest" description="Disordered" evidence="11">
    <location>
        <begin position="2463"/>
        <end position="2513"/>
    </location>
</feature>
<evidence type="ECO:0000256" key="8">
    <source>
        <dbReference type="ARBA" id="ARBA00023136"/>
    </source>
</evidence>
<evidence type="ECO:0008006" key="17">
    <source>
        <dbReference type="Google" id="ProtNLM"/>
    </source>
</evidence>
<keyword evidence="7" id="KW-0406">Ion transport</keyword>
<feature type="transmembrane region" description="Helical" evidence="12">
    <location>
        <begin position="1881"/>
        <end position="1904"/>
    </location>
</feature>
<dbReference type="EMBL" id="CM008977">
    <property type="protein sequence ID" value="PNW71694.1"/>
    <property type="molecule type" value="Genomic_DNA"/>
</dbReference>
<evidence type="ECO:0000313" key="16">
    <source>
        <dbReference type="Proteomes" id="UP000006906"/>
    </source>
</evidence>
<feature type="compositionally biased region" description="Basic and acidic residues" evidence="11">
    <location>
        <begin position="374"/>
        <end position="388"/>
    </location>
</feature>
<dbReference type="GeneID" id="5726989"/>
<keyword evidence="16" id="KW-1185">Reference proteome</keyword>
<evidence type="ECO:0000259" key="14">
    <source>
        <dbReference type="Pfam" id="PF16905"/>
    </source>
</evidence>
<feature type="region of interest" description="Disordered" evidence="11">
    <location>
        <begin position="2315"/>
        <end position="2391"/>
    </location>
</feature>
<feature type="compositionally biased region" description="Polar residues" evidence="11">
    <location>
        <begin position="1241"/>
        <end position="1250"/>
    </location>
</feature>
<accession>A0A2K3CTS2</accession>
<feature type="transmembrane region" description="Helical" evidence="12">
    <location>
        <begin position="61"/>
        <end position="80"/>
    </location>
</feature>
<feature type="domain" description="Ion transport" evidence="13">
    <location>
        <begin position="60"/>
        <end position="369"/>
    </location>
</feature>
<feature type="region of interest" description="Disordered" evidence="11">
    <location>
        <begin position="811"/>
        <end position="842"/>
    </location>
</feature>
<dbReference type="GO" id="GO:0022843">
    <property type="term" value="F:voltage-gated monoatomic cation channel activity"/>
    <property type="evidence" value="ECO:0007669"/>
    <property type="project" value="UniProtKB-ARBA"/>
</dbReference>
<feature type="transmembrane region" description="Helical" evidence="12">
    <location>
        <begin position="773"/>
        <end position="795"/>
    </location>
</feature>
<name>A0A2K3CTS2_CHLRE</name>
<evidence type="ECO:0000256" key="1">
    <source>
        <dbReference type="ARBA" id="ARBA00004141"/>
    </source>
</evidence>
<dbReference type="PANTHER" id="PTHR10037">
    <property type="entry name" value="VOLTAGE-GATED CATION CHANNEL CALCIUM AND SODIUM"/>
    <property type="match status" value="1"/>
</dbReference>
<sequence>MTEHPARVVPVAQNYDFEESSLRSALVGEVYLQPLCERSLQFLSRTNVVRRWSAAIVFSKLFQWLVLLAILSNCVTLSMASQRSGFDGTPFGQILFQIDYVYISIFTVEALLKIIAMGLVMEKKTYLRDGWNVLDFLVVVSGFVNLAVPTNLTGIRTVRALRPLRTVNRVRGMKVLVTTMLSSLPMLMDVFVLCAFCFFMFGIIAVQLFAGVLRNRCGNPDFSGAYNVTQPDGLLLIANTSYVVPDQEADSTCSGPLSAETTWYYIDGAVTAVLGPSGNGGGRVCDTNMFCMMYRNPNYGMTSYDHILWSWLTIFQHITLSGWTDTMYMTQDAVSFWVWPFYLALVIFGSFFMINLALAVLSINFSTDNFKEEQHAKEAEQNERRWLSGDEGEAQSQSGPSIAVGPGALGSVTGALMLQPQGQSQGQPQASAESEEKLNAMLLLQARHKRHEADPDEEEMAPGAPPPPGLGPMRRAAWRMSVSRWLEILTAVVIILNTVLMCINWFEMPESVAEATNYINYVFTIYFLLEMILKMTGFGLARYFRDGMNIFDCLVVVISVTEMVLDIIPSVSGLGPLSVLRAFRLLRIFRLARSWRDLNIIIRGMFNSVKASFMLVLLMVLFLFIAALVGMQLFGYQFMFCDYVEGAAPTCPLGWNVWGQCPDHFHCYLPCTSADYGSWVNATGSFYNDLAYCERFCANDQAAAAADANATSPDVAAAGGCEYLANVGKSEVPRANFDNIFWALFSVFQVLTGENWNDVMVNSMRTLSPWASLYFVCVILIGNYLVFNLFIAILLDNLQFTDELRKEDERTEARKANKSSASRRGTQGAGASGTADGGSSGKAHDGLQLLAAALQPLDSGVAGAAGPATKGHAFGHANGSSATHANGDEEQETAAAFRAILLNGQAATLYDNPLAHHRSSSLEEGEGEEGPADADEYGSGGGRQLQLQGAGADGAPGAEGVPAARQGQGEEDMRTSTRLHHAPASGPLPPLDLPAGMRAQLPAIRNATVLPPVRSGSAGLKGLPPTPSRPSALPPIQPRPSLAGSGPGAASDPLLAAARTQFTSAAEVRPSVSDTVGPSTPHSPGALPTEAASGTRSSAVRAGAASPHAGSLPPLHAGRQQMAGPVAEARAVSLNGTDPAAATDPAAVDSLRQAAPLMENASVRGQQRAKSAGAGVSALLAISQVATAPLKLAGQELPFASPASARLPGSLSGAGVGQLTEPSTPSEARNEIGMPPAQPGTPFSTAQATHVAQLPGGRRQPCSPSAADTSSGAAAAGTAAALSPRRNSADRSGAPLLPSPPPLRSARSQCREDSVVLQSRLPLHEGGPTNTTLHPQPAVAAATPLQGQQHHHHQDYQDQQQQQPAPMHSPTKTAGEWIDRLRTVTSESQRVRNDISVSTSRGEGMDGEEDEADFVEKERDDDDDWQGKAGGDSAHGGKAGPKALAVASQPSGALVNLSQAVWEERLQGRALFIWGPESRFRRGVANLVFNRWFDTAMLFVIVFSCVALVLDAPDLDPESTLASVLRVLDYFFIAAFTLEAALKIITFGFAFTGKHAYIRNGWNVLDFIIVLAGYALIILAAIIGPEGSSKLKVLRVLRSLRALRPLRAVNRFEGLKLVVNTLFAVLPAMGSTLLVCALFYIIFAILFVNLLKGKLFNCVNPESGDRLDPDYLLPPGETLTREWCEVGAQTINSSSYYNGRGITSMPPYIITTSWVNPIANFDNVAVGILTLFQVATMSLWLDITFTAVDSTEIGEQPIWNNQPIYCVLFIIFIVVCSFFVLNLFIGVTLDKFAEIQEETNRAGVMLTQQQQAWVSMQKVLAGVHMQHQPPPPRQKLRAAVHRVVTHSVFEGFIMAVIVVNVLFMAMVHADMSLQWQDVMSYTNLIFTVIFGLEALLKIVAFGPWNYLRDSWNAFDFFVVIISVASVILDFSNTKNLSFMPVLRVLRVVRVLRLVRTAKGMQKLLYTLITSLPALANVGGVMLLFFFIYAIIGVNLFAGIKYGQALNSHANFDRFANAMLLLFRMLTGESWDQVMQDCMVTSDCVLVTAPGGINATDPASTNSTILIPPGTYLNPSDPVLNGLPEDAFDNQCALSPFAAAFYFPTFVVLCTFILLQLVIAVLLENLVQADTDQTLPVAKPDLDAFVAAWSDLDGHATGLAHASQLSVLMMALPPPLGTHGQPDCRMKTARAMLALDIPLYVGNKLSFVEVMHALAGNVCGTELPDAAEEAVRPALARRLPRGSAATRFTAAHYHAADNVRAAIKGFLLRYTYRDQLGDAQFSRQLQGLEEMRSNAAATAGAALSGAAAGGAAAATGSASRRQLPTGGGGSRVQSRQGSWVRAGSSGRAAPLSLSRGDSGREGSAKPPGSGEGVNAPSGPGHTGPESGQVGESQDALLDSLSRASPFAGGAGVAAAAAAAAIAAPGAATAALPPRSPAGLVTSHSMAPVSSNSMKALLAAPSFAKLGSGRSGAQPPSRPRPDVPRPHQARHPSNATNGSGATGGGANGDGGAARMGSMVVNGRRLSDVRRELADETAVTMHSFTEALLQAAVMGREAEELEERARQQAELSRASTVTSKRSLMGFLGSLGKQQQQQPGGDVAVATPGAVVQAPAVPAVTPAAGVKGGLAGSTEPTGQRPMSTTAAETAEPQP</sequence>
<dbReference type="FunFam" id="1.20.120.350:FF:000095">
    <property type="entry name" value="Voltage-gated Ca2+ channel, alpha subunit"/>
    <property type="match status" value="1"/>
</dbReference>
<feature type="compositionally biased region" description="Gly residues" evidence="11">
    <location>
        <begin position="1428"/>
        <end position="1439"/>
    </location>
</feature>
<feature type="transmembrane region" description="Helical" evidence="12">
    <location>
        <begin position="518"/>
        <end position="537"/>
    </location>
</feature>
<feature type="region of interest" description="Disordered" evidence="11">
    <location>
        <begin position="1388"/>
        <end position="1443"/>
    </location>
</feature>
<feature type="region of interest" description="Disordered" evidence="11">
    <location>
        <begin position="917"/>
        <end position="995"/>
    </location>
</feature>
<dbReference type="GO" id="GO:0001518">
    <property type="term" value="C:voltage-gated sodium channel complex"/>
    <property type="evidence" value="ECO:0000318"/>
    <property type="project" value="GO_Central"/>
</dbReference>
<feature type="region of interest" description="Disordered" evidence="11">
    <location>
        <begin position="1210"/>
        <end position="1315"/>
    </location>
</feature>
<dbReference type="STRING" id="3055.A0A2K3CTS2"/>